<dbReference type="AlphaFoldDB" id="A0A8J5V6W5"/>
<name>A0A8J5V6W5_ZIZPA</name>
<keyword evidence="2" id="KW-1185">Reference proteome</keyword>
<evidence type="ECO:0000313" key="2">
    <source>
        <dbReference type="Proteomes" id="UP000729402"/>
    </source>
</evidence>
<dbReference type="Proteomes" id="UP000729402">
    <property type="component" value="Unassembled WGS sequence"/>
</dbReference>
<proteinExistence type="predicted"/>
<gene>
    <name evidence="1" type="ORF">GUJ93_ZPchr0001g32172</name>
</gene>
<evidence type="ECO:0000313" key="1">
    <source>
        <dbReference type="EMBL" id="KAG8052275.1"/>
    </source>
</evidence>
<dbReference type="EMBL" id="JAAALK010000288">
    <property type="protein sequence ID" value="KAG8052275.1"/>
    <property type="molecule type" value="Genomic_DNA"/>
</dbReference>
<accession>A0A8J5V6W5</accession>
<sequence length="138" mass="14878">MWDVEAVGFREFSVTRGDGEATWVLWGMRGGLSEVGCCGCLYNGGTQGGMGAMEAAGLRGATRAHGGAMVLLVRWKRRGFGGLRGCTGGAMVLREGLRRGDCSSEERFETNRGFGGVSNFTCYWFEFPNTLPSMESPD</sequence>
<reference evidence="1" key="2">
    <citation type="submission" date="2021-02" db="EMBL/GenBank/DDBJ databases">
        <authorList>
            <person name="Kimball J.A."/>
            <person name="Haas M.W."/>
            <person name="Macchietto M."/>
            <person name="Kono T."/>
            <person name="Duquette J."/>
            <person name="Shao M."/>
        </authorList>
    </citation>
    <scope>NUCLEOTIDE SEQUENCE</scope>
    <source>
        <tissue evidence="1">Fresh leaf tissue</tissue>
    </source>
</reference>
<organism evidence="1 2">
    <name type="scientific">Zizania palustris</name>
    <name type="common">Northern wild rice</name>
    <dbReference type="NCBI Taxonomy" id="103762"/>
    <lineage>
        <taxon>Eukaryota</taxon>
        <taxon>Viridiplantae</taxon>
        <taxon>Streptophyta</taxon>
        <taxon>Embryophyta</taxon>
        <taxon>Tracheophyta</taxon>
        <taxon>Spermatophyta</taxon>
        <taxon>Magnoliopsida</taxon>
        <taxon>Liliopsida</taxon>
        <taxon>Poales</taxon>
        <taxon>Poaceae</taxon>
        <taxon>BOP clade</taxon>
        <taxon>Oryzoideae</taxon>
        <taxon>Oryzeae</taxon>
        <taxon>Zizaniinae</taxon>
        <taxon>Zizania</taxon>
    </lineage>
</organism>
<reference evidence="1" key="1">
    <citation type="journal article" date="2021" name="bioRxiv">
        <title>Whole Genome Assembly and Annotation of Northern Wild Rice, Zizania palustris L., Supports a Whole Genome Duplication in the Zizania Genus.</title>
        <authorList>
            <person name="Haas M."/>
            <person name="Kono T."/>
            <person name="Macchietto M."/>
            <person name="Millas R."/>
            <person name="McGilp L."/>
            <person name="Shao M."/>
            <person name="Duquette J."/>
            <person name="Hirsch C.N."/>
            <person name="Kimball J."/>
        </authorList>
    </citation>
    <scope>NUCLEOTIDE SEQUENCE</scope>
    <source>
        <tissue evidence="1">Fresh leaf tissue</tissue>
    </source>
</reference>
<protein>
    <submittedName>
        <fullName evidence="1">Uncharacterized protein</fullName>
    </submittedName>
</protein>
<comment type="caution">
    <text evidence="1">The sequence shown here is derived from an EMBL/GenBank/DDBJ whole genome shotgun (WGS) entry which is preliminary data.</text>
</comment>